<proteinExistence type="predicted"/>
<dbReference type="PANTHER" id="PTHR12526:SF629">
    <property type="entry name" value="TEICHURONIC ACID BIOSYNTHESIS GLYCOSYLTRANSFERASE TUAH-RELATED"/>
    <property type="match status" value="1"/>
</dbReference>
<dbReference type="AlphaFoldDB" id="A0A1A9I2V0"/>
<dbReference type="SUPFAM" id="SSF53756">
    <property type="entry name" value="UDP-Glycosyltransferase/glycogen phosphorylase"/>
    <property type="match status" value="1"/>
</dbReference>
<evidence type="ECO:0000259" key="3">
    <source>
        <dbReference type="Pfam" id="PF00534"/>
    </source>
</evidence>
<gene>
    <name evidence="4" type="ORF">A8C56_08550</name>
</gene>
<organism evidence="4 5">
    <name type="scientific">Niabella ginsenosidivorans</name>
    <dbReference type="NCBI Taxonomy" id="1176587"/>
    <lineage>
        <taxon>Bacteria</taxon>
        <taxon>Pseudomonadati</taxon>
        <taxon>Bacteroidota</taxon>
        <taxon>Chitinophagia</taxon>
        <taxon>Chitinophagales</taxon>
        <taxon>Chitinophagaceae</taxon>
        <taxon>Niabella</taxon>
    </lineage>
</organism>
<reference evidence="4 5" key="1">
    <citation type="submission" date="2016-05" db="EMBL/GenBank/DDBJ databases">
        <title>Niabella ginsenosidivorans BS26 whole genome sequencing.</title>
        <authorList>
            <person name="Im W.T."/>
            <person name="Siddiqi M.Z."/>
        </authorList>
    </citation>
    <scope>NUCLEOTIDE SEQUENCE [LARGE SCALE GENOMIC DNA]</scope>
    <source>
        <strain evidence="4 5">BS26</strain>
    </source>
</reference>
<feature type="domain" description="Glycosyl transferase family 1" evidence="3">
    <location>
        <begin position="187"/>
        <end position="319"/>
    </location>
</feature>
<dbReference type="Gene3D" id="3.40.50.2000">
    <property type="entry name" value="Glycogen Phosphorylase B"/>
    <property type="match status" value="2"/>
</dbReference>
<evidence type="ECO:0000256" key="2">
    <source>
        <dbReference type="ARBA" id="ARBA00022679"/>
    </source>
</evidence>
<sequence>MGFDVFVYARSEKNSLPLGQYSFRAKRIHCYFKSGFLKFGEFNIKLLLKLLFKKTDYILANDLDALVPAFIASKIRNKKLFYDTHEYYTGVPELKNAPFKKSVWKFFENRIFPKLETIYTVNDSVKRLYDTEYKKNLAVIRNVPVRTVVKPIEKPLHWKNRTVLLMQGIGIHPGRGGIELLEMMKFMPDEYLLVYIGWGTQWEEILQKRTAWSLQHKVEMIPKMPPEQLKQYTPHADLGFSLDGFDNDNYLYNLPNKLFDYIQAGVPVVATAIPEVLKIIEHYHCGICLFSNEPEKMAEAVIKLYHNKEYYQTLKNNARIAAQELCWDIEKIKLQDIYKPYL</sequence>
<evidence type="ECO:0000313" key="4">
    <source>
        <dbReference type="EMBL" id="ANH81021.1"/>
    </source>
</evidence>
<dbReference type="STRING" id="1176587.A8C56_08550"/>
<keyword evidence="1" id="KW-0328">Glycosyltransferase</keyword>
<dbReference type="GO" id="GO:0016757">
    <property type="term" value="F:glycosyltransferase activity"/>
    <property type="evidence" value="ECO:0007669"/>
    <property type="project" value="UniProtKB-KW"/>
</dbReference>
<dbReference type="InterPro" id="IPR001296">
    <property type="entry name" value="Glyco_trans_1"/>
</dbReference>
<dbReference type="Pfam" id="PF00534">
    <property type="entry name" value="Glycos_transf_1"/>
    <property type="match status" value="1"/>
</dbReference>
<dbReference type="EMBL" id="CP015772">
    <property type="protein sequence ID" value="ANH81021.1"/>
    <property type="molecule type" value="Genomic_DNA"/>
</dbReference>
<dbReference type="KEGG" id="nia:A8C56_08550"/>
<keyword evidence="5" id="KW-1185">Reference proteome</keyword>
<evidence type="ECO:0000313" key="5">
    <source>
        <dbReference type="Proteomes" id="UP000077667"/>
    </source>
</evidence>
<keyword evidence="2" id="KW-0808">Transferase</keyword>
<name>A0A1A9I2V0_9BACT</name>
<accession>A0A1A9I2V0</accession>
<evidence type="ECO:0000256" key="1">
    <source>
        <dbReference type="ARBA" id="ARBA00022676"/>
    </source>
</evidence>
<dbReference type="Proteomes" id="UP000077667">
    <property type="component" value="Chromosome"/>
</dbReference>
<protein>
    <recommendedName>
        <fullName evidence="3">Glycosyl transferase family 1 domain-containing protein</fullName>
    </recommendedName>
</protein>
<dbReference type="PANTHER" id="PTHR12526">
    <property type="entry name" value="GLYCOSYLTRANSFERASE"/>
    <property type="match status" value="1"/>
</dbReference>